<accession>A0AB40AJF4</accession>
<proteinExistence type="predicted"/>
<dbReference type="GeneID" id="120250383"/>
<gene>
    <name evidence="2" type="primary">LOC120250383</name>
</gene>
<evidence type="ECO:0000313" key="2">
    <source>
        <dbReference type="RefSeq" id="XP_039115127.1"/>
    </source>
</evidence>
<dbReference type="Pfam" id="PF03242">
    <property type="entry name" value="LEA_3a"/>
    <property type="match status" value="1"/>
</dbReference>
<dbReference type="PANTHER" id="PTHR33509">
    <property type="entry name" value="LATE EMBRYOGENIS ABUNDANT PROTEIN 2-RELATED"/>
    <property type="match status" value="1"/>
</dbReference>
<dbReference type="AlphaFoldDB" id="A0AB40AJF4"/>
<dbReference type="InterPro" id="IPR004926">
    <property type="entry name" value="LEA_3a"/>
</dbReference>
<keyword evidence="1" id="KW-1185">Reference proteome</keyword>
<dbReference type="GO" id="GO:0006950">
    <property type="term" value="P:response to stress"/>
    <property type="evidence" value="ECO:0007669"/>
    <property type="project" value="TreeGrafter"/>
</dbReference>
<dbReference type="Proteomes" id="UP001515500">
    <property type="component" value="Chromosome 19"/>
</dbReference>
<dbReference type="PANTHER" id="PTHR33509:SF34">
    <property type="entry name" value="LATE EMBRYOGENIS ABUNDANT PROTEIN 41"/>
    <property type="match status" value="1"/>
</dbReference>
<evidence type="ECO:0000313" key="1">
    <source>
        <dbReference type="Proteomes" id="UP001515500"/>
    </source>
</evidence>
<protein>
    <submittedName>
        <fullName evidence="2">Late embryogenesis abundant protein Lea5-D-like</fullName>
    </submittedName>
</protein>
<name>A0AB40AJF4_DIOCR</name>
<dbReference type="GO" id="GO:0005739">
    <property type="term" value="C:mitochondrion"/>
    <property type="evidence" value="ECO:0007669"/>
    <property type="project" value="TreeGrafter"/>
</dbReference>
<organism evidence="1 2">
    <name type="scientific">Dioscorea cayennensis subsp. rotundata</name>
    <name type="common">White Guinea yam</name>
    <name type="synonym">Dioscorea rotundata</name>
    <dbReference type="NCBI Taxonomy" id="55577"/>
    <lineage>
        <taxon>Eukaryota</taxon>
        <taxon>Viridiplantae</taxon>
        <taxon>Streptophyta</taxon>
        <taxon>Embryophyta</taxon>
        <taxon>Tracheophyta</taxon>
        <taxon>Spermatophyta</taxon>
        <taxon>Magnoliopsida</taxon>
        <taxon>Liliopsida</taxon>
        <taxon>Dioscoreales</taxon>
        <taxon>Dioscoreaceae</taxon>
        <taxon>Dioscorea</taxon>
    </lineage>
</organism>
<reference evidence="2" key="1">
    <citation type="submission" date="2025-08" db="UniProtKB">
        <authorList>
            <consortium name="RefSeq"/>
        </authorList>
    </citation>
    <scope>IDENTIFICATION</scope>
</reference>
<dbReference type="RefSeq" id="XP_039115127.1">
    <property type="nucleotide sequence ID" value="XM_039259193.1"/>
</dbReference>
<sequence>MASSLANTRLIIFRAISRRWYSGRAVEEKAGMVKKSKKESVGGFSSQANTSSWVPDPVTGYYRPGNKGPEVDAAELRKAMLSHGSS</sequence>